<reference evidence="1 2" key="1">
    <citation type="submission" date="2020-05" db="EMBL/GenBank/DDBJ databases">
        <title>Bremerella alba sp. nov., a novel planctomycete isolated from the surface of the macroalga Fucus spiralis.</title>
        <authorList>
            <person name="Godinho O."/>
            <person name="Botelho R."/>
            <person name="Albuquerque L."/>
            <person name="Wiegand S."/>
            <person name="Da Costa M.S."/>
            <person name="Lobo-Da-Cunha A."/>
            <person name="Jogler C."/>
            <person name="Lage O.M."/>
        </authorList>
    </citation>
    <scope>NUCLEOTIDE SEQUENCE [LARGE SCALE GENOMIC DNA]</scope>
    <source>
        <strain evidence="1 2">FF15</strain>
    </source>
</reference>
<protein>
    <submittedName>
        <fullName evidence="1">Uncharacterized protein</fullName>
    </submittedName>
</protein>
<name>A0A7V8V9M4_9BACT</name>
<sequence length="542" mass="61060">MSRPKCETPGGSITLPWELPPSIYQHIQNHIDSHAIGLSTGGLSLPDDTRISKEDGHAWVPGAFDSMMQYAPAEIVGEPDEAIIQLILDDIEMGMPGKRDELYEQVRNTKIAATLPELVRTIGEATMLNPDGIFDLAYWLVTQSRDREAVKLGLGLLSLVPDSPIEDVVLVVGRHDEFTRGCIFAMQHWETPRREALIGKLLPHVSGWGLVPLIEQVKDTDDLTIQDWMLREGGRRADFLVQYVAMTLATTGNLRDALLSEEVDLAVLESAGRVLTALMDIERSLRSKPQDHLTSIHDYPEAPVAVQRYLFHMQKQAKTVKDLSFIASVRAFLDDGNADWMLREDLGWSEPLVQQMRDTANEILQRPAWKDVVHQALADEDDEAYLYAVSGAKLLKMTDANLDVNRIQEISLRRASRMIGSNEQLVDEVQQHFERVPDLVRIANSPRTGPQQRSRDGYPYSVPFCQEDLLAYPDQAEAMIEFLLDQSKQSMRKQALEILDIWGEANWTEAAQEKLETAQSDEADDELRKLMENLTNGLTIDD</sequence>
<proteinExistence type="predicted"/>
<dbReference type="EMBL" id="JABRWO010000015">
    <property type="protein sequence ID" value="MBA2117468.1"/>
    <property type="molecule type" value="Genomic_DNA"/>
</dbReference>
<dbReference type="Proteomes" id="UP000551616">
    <property type="component" value="Unassembled WGS sequence"/>
</dbReference>
<dbReference type="RefSeq" id="WP_207398847.1">
    <property type="nucleotide sequence ID" value="NZ_JABRWO010000015.1"/>
</dbReference>
<keyword evidence="2" id="KW-1185">Reference proteome</keyword>
<dbReference type="AlphaFoldDB" id="A0A7V8V9M4"/>
<organism evidence="1 2">
    <name type="scientific">Bremerella alba</name>
    <dbReference type="NCBI Taxonomy" id="980252"/>
    <lineage>
        <taxon>Bacteria</taxon>
        <taxon>Pseudomonadati</taxon>
        <taxon>Planctomycetota</taxon>
        <taxon>Planctomycetia</taxon>
        <taxon>Pirellulales</taxon>
        <taxon>Pirellulaceae</taxon>
        <taxon>Bremerella</taxon>
    </lineage>
</organism>
<gene>
    <name evidence="1" type="ORF">HOV93_46670</name>
</gene>
<comment type="caution">
    <text evidence="1">The sequence shown here is derived from an EMBL/GenBank/DDBJ whole genome shotgun (WGS) entry which is preliminary data.</text>
</comment>
<evidence type="ECO:0000313" key="2">
    <source>
        <dbReference type="Proteomes" id="UP000551616"/>
    </source>
</evidence>
<evidence type="ECO:0000313" key="1">
    <source>
        <dbReference type="EMBL" id="MBA2117468.1"/>
    </source>
</evidence>
<accession>A0A7V8V9M4</accession>